<protein>
    <recommendedName>
        <fullName evidence="10">M18 family aminopeptidase</fullName>
        <ecNumber evidence="10">3.4.11.-</ecNumber>
    </recommendedName>
</protein>
<dbReference type="GO" id="GO:0004177">
    <property type="term" value="F:aminopeptidase activity"/>
    <property type="evidence" value="ECO:0007669"/>
    <property type="project" value="UniProtKB-KW"/>
</dbReference>
<comment type="caution">
    <text evidence="11">The sequence shown here is derived from an EMBL/GenBank/DDBJ whole genome shotgun (WGS) entry which is preliminary data.</text>
</comment>
<dbReference type="SUPFAM" id="SSF53187">
    <property type="entry name" value="Zn-dependent exopeptidases"/>
    <property type="match status" value="1"/>
</dbReference>
<dbReference type="EC" id="3.4.11.-" evidence="10"/>
<dbReference type="EMBL" id="JAOQJZ010000011">
    <property type="protein sequence ID" value="MCU6706372.1"/>
    <property type="molecule type" value="Genomic_DNA"/>
</dbReference>
<evidence type="ECO:0000256" key="6">
    <source>
        <dbReference type="ARBA" id="ARBA00022801"/>
    </source>
</evidence>
<dbReference type="Proteomes" id="UP001208131">
    <property type="component" value="Unassembled WGS sequence"/>
</dbReference>
<keyword evidence="7 9" id="KW-0862">Zinc</keyword>
<evidence type="ECO:0000256" key="4">
    <source>
        <dbReference type="ARBA" id="ARBA00022670"/>
    </source>
</evidence>
<dbReference type="AlphaFoldDB" id="A0AAE3IJD9"/>
<keyword evidence="12" id="KW-1185">Reference proteome</keyword>
<keyword evidence="4 9" id="KW-0645">Protease</keyword>
<organism evidence="11 12">
    <name type="scientific">Hominimerdicola aceti</name>
    <dbReference type="NCBI Taxonomy" id="2981726"/>
    <lineage>
        <taxon>Bacteria</taxon>
        <taxon>Bacillati</taxon>
        <taxon>Bacillota</taxon>
        <taxon>Clostridia</taxon>
        <taxon>Eubacteriales</taxon>
        <taxon>Oscillospiraceae</taxon>
        <taxon>Hominimerdicola</taxon>
    </lineage>
</organism>
<proteinExistence type="inferred from homology"/>
<evidence type="ECO:0000256" key="5">
    <source>
        <dbReference type="ARBA" id="ARBA00022723"/>
    </source>
</evidence>
<evidence type="ECO:0000256" key="10">
    <source>
        <dbReference type="RuleBase" id="RU004387"/>
    </source>
</evidence>
<name>A0AAE3IJD9_9FIRM</name>
<gene>
    <name evidence="11" type="ORF">OCV57_10625</name>
</gene>
<comment type="similarity">
    <text evidence="2 9">Belongs to the peptidase M18 family.</text>
</comment>
<evidence type="ECO:0000256" key="1">
    <source>
        <dbReference type="ARBA" id="ARBA00001947"/>
    </source>
</evidence>
<reference evidence="11 12" key="1">
    <citation type="journal article" date="2021" name="ISME Commun">
        <title>Automated analysis of genomic sequences facilitates high-throughput and comprehensive description of bacteria.</title>
        <authorList>
            <person name="Hitch T.C.A."/>
        </authorList>
    </citation>
    <scope>NUCLEOTIDE SEQUENCE [LARGE SCALE GENOMIC DNA]</scope>
    <source>
        <strain evidence="11 12">Sanger_31</strain>
    </source>
</reference>
<dbReference type="GO" id="GO:0006508">
    <property type="term" value="P:proteolysis"/>
    <property type="evidence" value="ECO:0007669"/>
    <property type="project" value="UniProtKB-KW"/>
</dbReference>
<dbReference type="InterPro" id="IPR023358">
    <property type="entry name" value="Peptidase_M18_dom2"/>
</dbReference>
<evidence type="ECO:0000256" key="2">
    <source>
        <dbReference type="ARBA" id="ARBA00008290"/>
    </source>
</evidence>
<dbReference type="PRINTS" id="PR00932">
    <property type="entry name" value="AMINO1PTASE"/>
</dbReference>
<comment type="cofactor">
    <cofactor evidence="1 10">
        <name>Zn(2+)</name>
        <dbReference type="ChEBI" id="CHEBI:29105"/>
    </cofactor>
</comment>
<keyword evidence="3 9" id="KW-0031">Aminopeptidase</keyword>
<dbReference type="NCBIfam" id="NF002600">
    <property type="entry name" value="PRK02256.1"/>
    <property type="match status" value="1"/>
</dbReference>
<dbReference type="Pfam" id="PF02127">
    <property type="entry name" value="Peptidase_M18"/>
    <property type="match status" value="1"/>
</dbReference>
<evidence type="ECO:0000313" key="12">
    <source>
        <dbReference type="Proteomes" id="UP001208131"/>
    </source>
</evidence>
<dbReference type="Gene3D" id="3.40.630.10">
    <property type="entry name" value="Zn peptidases"/>
    <property type="match status" value="1"/>
</dbReference>
<evidence type="ECO:0000256" key="3">
    <source>
        <dbReference type="ARBA" id="ARBA00022438"/>
    </source>
</evidence>
<accession>A0AAE3IJD9</accession>
<dbReference type="RefSeq" id="WP_046440354.1">
    <property type="nucleotide sequence ID" value="NZ_JAOQJZ010000011.1"/>
</dbReference>
<dbReference type="FunFam" id="2.30.250.10:FF:000006">
    <property type="entry name" value="Probable M18 family aminopeptidase 1"/>
    <property type="match status" value="1"/>
</dbReference>
<keyword evidence="6 9" id="KW-0378">Hydrolase</keyword>
<dbReference type="PANTHER" id="PTHR28570:SF2">
    <property type="entry name" value="M18 FAMILY AMINOPEPTIDASE 1-RELATED"/>
    <property type="match status" value="1"/>
</dbReference>
<keyword evidence="8 9" id="KW-0482">Metalloprotease</keyword>
<dbReference type="PANTHER" id="PTHR28570">
    <property type="entry name" value="ASPARTYL AMINOPEPTIDASE"/>
    <property type="match status" value="1"/>
</dbReference>
<evidence type="ECO:0000313" key="11">
    <source>
        <dbReference type="EMBL" id="MCU6706372.1"/>
    </source>
</evidence>
<evidence type="ECO:0000256" key="8">
    <source>
        <dbReference type="ARBA" id="ARBA00023049"/>
    </source>
</evidence>
<dbReference type="SUPFAM" id="SSF101821">
    <property type="entry name" value="Aminopeptidase/glucanase lid domain"/>
    <property type="match status" value="1"/>
</dbReference>
<dbReference type="GO" id="GO:0005737">
    <property type="term" value="C:cytoplasm"/>
    <property type="evidence" value="ECO:0007669"/>
    <property type="project" value="UniProtKB-ARBA"/>
</dbReference>
<sequence length="470" mass="51698">MDNKKKEKSEGEKLAEKLLSDKKNGGLRLSEEKIKKADKFCEGYKSFLNTAKTEREAVIEAVAQAEKAGFKPYEKGKKYDAGDKFYFVNRGKAIILTVMGKDGLEKGIRLAAAHIDSPRLDLKQNPLYEDKELCLFKTHYYGGIKKYQWTTVPMSLHGVVIKADGESVTVNIGEDKDDPVFCVTDILPHLADAQMKRPAPQLIKGEELNLLIGSRPFRDDAVSNKVKLNIMAILNEKYGIVEDDFVSAELEAVPAFKAQDVGFDRSMVGSYGQDDRVCAYTALQAILKCKDPKKTCMTILTDKEETGSDGNTGLNSSYLPYFIADLAKVYGLEGRNVISASECLSADVNAAYDPTFSEPFEIRNSSQINYGVVATKFTGARGKSGTSDASAEFVGRVRKLFDEHNIVWQTGELGKVDGGGGGTVAQYIANLDMNVIDVGVPVLSMHAPFEITSKIDTYMAYKAFSVFFAD</sequence>
<dbReference type="InterPro" id="IPR001948">
    <property type="entry name" value="Peptidase_M18"/>
</dbReference>
<dbReference type="GO" id="GO:0008237">
    <property type="term" value="F:metallopeptidase activity"/>
    <property type="evidence" value="ECO:0007669"/>
    <property type="project" value="UniProtKB-KW"/>
</dbReference>
<dbReference type="Gene3D" id="2.30.250.10">
    <property type="entry name" value="Aminopeptidase i, Domain 2"/>
    <property type="match status" value="1"/>
</dbReference>
<dbReference type="GO" id="GO:0008270">
    <property type="term" value="F:zinc ion binding"/>
    <property type="evidence" value="ECO:0007669"/>
    <property type="project" value="InterPro"/>
</dbReference>
<keyword evidence="5 9" id="KW-0479">Metal-binding</keyword>
<evidence type="ECO:0000256" key="7">
    <source>
        <dbReference type="ARBA" id="ARBA00022833"/>
    </source>
</evidence>
<evidence type="ECO:0000256" key="9">
    <source>
        <dbReference type="RuleBase" id="RU004386"/>
    </source>
</evidence>